<evidence type="ECO:0000313" key="2">
    <source>
        <dbReference type="EMBL" id="EAQ96865.2"/>
    </source>
</evidence>
<dbReference type="PROSITE" id="PS51257">
    <property type="entry name" value="PROKAR_LIPOPROTEIN"/>
    <property type="match status" value="1"/>
</dbReference>
<proteinExistence type="predicted"/>
<reference evidence="2 3" key="2">
    <citation type="journal article" date="2009" name="PLoS ONE">
        <title>The photosynthetic apparatus and its regulation in the aerobic gammaproteobacterium Congregibacter litoralis gen. nov., sp. nov.</title>
        <authorList>
            <person name="Spring S."/>
            <person name="Lunsdorf H."/>
            <person name="Fuchs B.M."/>
            <person name="Tindall B.J."/>
        </authorList>
    </citation>
    <scope>NUCLEOTIDE SEQUENCE [LARGE SCALE GENOMIC DNA]</scope>
    <source>
        <strain evidence="2">KT71</strain>
    </source>
</reference>
<dbReference type="AlphaFoldDB" id="A4AAZ3"/>
<evidence type="ECO:0000313" key="3">
    <source>
        <dbReference type="Proteomes" id="UP000019205"/>
    </source>
</evidence>
<dbReference type="Proteomes" id="UP000019205">
    <property type="component" value="Chromosome"/>
</dbReference>
<dbReference type="STRING" id="314285.KT71_11209"/>
<evidence type="ECO:0008006" key="4">
    <source>
        <dbReference type="Google" id="ProtNLM"/>
    </source>
</evidence>
<dbReference type="HOGENOM" id="CLU_865350_0_0_6"/>
<feature type="chain" id="PRO_5002665817" description="DUF4350 domain-containing protein" evidence="1">
    <location>
        <begin position="23"/>
        <end position="313"/>
    </location>
</feature>
<feature type="signal peptide" evidence="1">
    <location>
        <begin position="1"/>
        <end position="22"/>
    </location>
</feature>
<comment type="caution">
    <text evidence="2">The sequence shown here is derived from an EMBL/GenBank/DDBJ whole genome shotgun (WGS) entry which is preliminary data.</text>
</comment>
<dbReference type="OrthoDB" id="6397329at2"/>
<accession>A4AAZ3</accession>
<keyword evidence="1" id="KW-0732">Signal</keyword>
<dbReference type="SUPFAM" id="SSF52317">
    <property type="entry name" value="Class I glutamine amidotransferase-like"/>
    <property type="match status" value="1"/>
</dbReference>
<evidence type="ECO:0000256" key="1">
    <source>
        <dbReference type="SAM" id="SignalP"/>
    </source>
</evidence>
<gene>
    <name evidence="2" type="ORF">KT71_11209</name>
</gene>
<reference evidence="2 3" key="1">
    <citation type="journal article" date="2007" name="Proc. Natl. Acad. Sci. U.S.A.">
        <title>Characterization of a marine gammaproteobacterium capable of aerobic anoxygenic photosynthesis.</title>
        <authorList>
            <person name="Fuchs B.M."/>
            <person name="Spring S."/>
            <person name="Teeling H."/>
            <person name="Quast C."/>
            <person name="Wulf J."/>
            <person name="Schattenhofer M."/>
            <person name="Yan S."/>
            <person name="Ferriera S."/>
            <person name="Johnson J."/>
            <person name="Glockner F.O."/>
            <person name="Amann R."/>
        </authorList>
    </citation>
    <scope>NUCLEOTIDE SEQUENCE [LARGE SCALE GENOMIC DNA]</scope>
    <source>
        <strain evidence="2">KT71</strain>
    </source>
</reference>
<dbReference type="eggNOG" id="ENOG502ZDYQ">
    <property type="taxonomic scope" value="Bacteria"/>
</dbReference>
<organism evidence="2 3">
    <name type="scientific">Congregibacter litoralis KT71</name>
    <dbReference type="NCBI Taxonomy" id="314285"/>
    <lineage>
        <taxon>Bacteria</taxon>
        <taxon>Pseudomonadati</taxon>
        <taxon>Pseudomonadota</taxon>
        <taxon>Gammaproteobacteria</taxon>
        <taxon>Cellvibrionales</taxon>
        <taxon>Halieaceae</taxon>
        <taxon>Congregibacter</taxon>
    </lineage>
</organism>
<keyword evidence="3" id="KW-1185">Reference proteome</keyword>
<sequence length="313" mass="33823">MPCRHLFRVCSLGMFFLLAACAAQDTQVVDSTFSTQAEGPAYAYGQGPVVLIDESHHNFHTAEGRYKPFAELLRSDGYVVQSLSAGFTPQALSQGRILVIANALSEKNVNDWSLPNYPAFTPDEISAVRKWVAGGGALLLIADHMPMPAAAKALAAAFGVEFENGYAIRTGFESPRPPIVFSRENGTLRNHGISNGRRVTEKINAVATFTGHAFKAEGAFAPLLVFGPATEQLYPEEPAVFTERTPRVDIEGWYQGIALSFGGGRVAVFGEAAMFSAQTLGEERRPMGMNAPIAQENAQFALNTLHWLSGILD</sequence>
<name>A4AAZ3_9GAMM</name>
<dbReference type="InterPro" id="IPR029062">
    <property type="entry name" value="Class_I_gatase-like"/>
</dbReference>
<dbReference type="RefSeq" id="WP_023660109.1">
    <property type="nucleotide sequence ID" value="NZ_CM002299.1"/>
</dbReference>
<protein>
    <recommendedName>
        <fullName evidence="4">DUF4350 domain-containing protein</fullName>
    </recommendedName>
</protein>
<dbReference type="EMBL" id="AAOA02000003">
    <property type="protein sequence ID" value="EAQ96865.2"/>
    <property type="molecule type" value="Genomic_DNA"/>
</dbReference>